<reference evidence="3 4" key="1">
    <citation type="submission" date="2020-08" db="EMBL/GenBank/DDBJ databases">
        <title>Sequencing the genomes of 1000 actinobacteria strains.</title>
        <authorList>
            <person name="Klenk H.-P."/>
        </authorList>
    </citation>
    <scope>NUCLEOTIDE SEQUENCE [LARGE SCALE GENOMIC DNA]</scope>
    <source>
        <strain evidence="3 4">DSM 45258</strain>
    </source>
</reference>
<dbReference type="Proteomes" id="UP000567922">
    <property type="component" value="Unassembled WGS sequence"/>
</dbReference>
<dbReference type="InterPro" id="IPR007213">
    <property type="entry name" value="Ppm1/Ppm2/Tcmp"/>
</dbReference>
<organism evidence="3 4">
    <name type="scientific">Hoyosella altamirensis</name>
    <dbReference type="NCBI Taxonomy" id="616997"/>
    <lineage>
        <taxon>Bacteria</taxon>
        <taxon>Bacillati</taxon>
        <taxon>Actinomycetota</taxon>
        <taxon>Actinomycetes</taxon>
        <taxon>Mycobacteriales</taxon>
        <taxon>Hoyosellaceae</taxon>
        <taxon>Hoyosella</taxon>
    </lineage>
</organism>
<evidence type="ECO:0000256" key="1">
    <source>
        <dbReference type="ARBA" id="ARBA00022603"/>
    </source>
</evidence>
<keyword evidence="1 3" id="KW-0489">Methyltransferase</keyword>
<dbReference type="GO" id="GO:0008168">
    <property type="term" value="F:methyltransferase activity"/>
    <property type="evidence" value="ECO:0007669"/>
    <property type="project" value="UniProtKB-KW"/>
</dbReference>
<evidence type="ECO:0000313" key="3">
    <source>
        <dbReference type="EMBL" id="MBB3037649.1"/>
    </source>
</evidence>
<dbReference type="SUPFAM" id="SSF53335">
    <property type="entry name" value="S-adenosyl-L-methionine-dependent methyltransferases"/>
    <property type="match status" value="1"/>
</dbReference>
<dbReference type="RefSeq" id="WP_064441064.1">
    <property type="nucleotide sequence ID" value="NZ_BDDI01000011.1"/>
</dbReference>
<evidence type="ECO:0000313" key="4">
    <source>
        <dbReference type="Proteomes" id="UP000567922"/>
    </source>
</evidence>
<keyword evidence="4" id="KW-1185">Reference proteome</keyword>
<dbReference type="InterPro" id="IPR029063">
    <property type="entry name" value="SAM-dependent_MTases_sf"/>
</dbReference>
<keyword evidence="2 3" id="KW-0808">Transferase</keyword>
<gene>
    <name evidence="3" type="ORF">FHU29_002098</name>
</gene>
<protein>
    <submittedName>
        <fullName evidence="3">O-methyltransferase involved in polyketide biosynthesis</fullName>
    </submittedName>
</protein>
<accession>A0A839RMV9</accession>
<dbReference type="GO" id="GO:0032259">
    <property type="term" value="P:methylation"/>
    <property type="evidence" value="ECO:0007669"/>
    <property type="project" value="UniProtKB-KW"/>
</dbReference>
<dbReference type="AlphaFoldDB" id="A0A839RMV9"/>
<proteinExistence type="predicted"/>
<dbReference type="OrthoDB" id="9800233at2"/>
<sequence>MTSNSKVAVNLGGVPETLLGTLRDRAVEGLRADARIVDPISVGLYERIEFDWSRLGPPSQPNYMRALAFDAEVRKFLQNTPAGCVVSLGDGLDTGFFRVDNGKCNWISVDIPEVARLRNELLPANARLRNFGCSAFDTRWMDEVSPGMKAPIFLAQGLFQYFSRQDVVSLLERIAVRFPGSTVVFDVVPEWFVSKTKRGWKKSEGYHLPEMSFALSTDEAEGLRKDVPAISSIQVIALPAGHREFGNLTMATVRAVPWLRRRFPAVLRVTFAS</sequence>
<dbReference type="PANTHER" id="PTHR43619:SF2">
    <property type="entry name" value="S-ADENOSYL-L-METHIONINE-DEPENDENT METHYLTRANSFERASES SUPERFAMILY PROTEIN"/>
    <property type="match status" value="1"/>
</dbReference>
<dbReference type="PIRSF" id="PIRSF028177">
    <property type="entry name" value="Polyketide_synth_Omtfrase_TcmP"/>
    <property type="match status" value="1"/>
</dbReference>
<dbReference type="EMBL" id="JACHWS010000002">
    <property type="protein sequence ID" value="MBB3037649.1"/>
    <property type="molecule type" value="Genomic_DNA"/>
</dbReference>
<comment type="caution">
    <text evidence="3">The sequence shown here is derived from an EMBL/GenBank/DDBJ whole genome shotgun (WGS) entry which is preliminary data.</text>
</comment>
<dbReference type="Gene3D" id="3.40.50.150">
    <property type="entry name" value="Vaccinia Virus protein VP39"/>
    <property type="match status" value="1"/>
</dbReference>
<dbReference type="PANTHER" id="PTHR43619">
    <property type="entry name" value="S-ADENOSYL-L-METHIONINE-DEPENDENT METHYLTRANSFERASE YKTD-RELATED"/>
    <property type="match status" value="1"/>
</dbReference>
<evidence type="ECO:0000256" key="2">
    <source>
        <dbReference type="ARBA" id="ARBA00022679"/>
    </source>
</evidence>
<dbReference type="InterPro" id="IPR016874">
    <property type="entry name" value="TcmP-like"/>
</dbReference>
<name>A0A839RMV9_9ACTN</name>
<dbReference type="Pfam" id="PF04072">
    <property type="entry name" value="LCM"/>
    <property type="match status" value="1"/>
</dbReference>